<feature type="transmembrane region" description="Helical" evidence="1">
    <location>
        <begin position="39"/>
        <end position="60"/>
    </location>
</feature>
<dbReference type="AlphaFoldDB" id="A0A9W6MAJ3"/>
<keyword evidence="3" id="KW-1185">Reference proteome</keyword>
<name>A0A9W6MAJ3_9ACTN</name>
<proteinExistence type="predicted"/>
<keyword evidence="1" id="KW-1133">Transmembrane helix</keyword>
<reference evidence="2" key="2">
    <citation type="submission" date="2023-01" db="EMBL/GenBank/DDBJ databases">
        <authorList>
            <person name="Sun Q."/>
            <person name="Evtushenko L."/>
        </authorList>
    </citation>
    <scope>NUCLEOTIDE SEQUENCE</scope>
    <source>
        <strain evidence="2">VKM Ac-2007</strain>
    </source>
</reference>
<evidence type="ECO:0000313" key="2">
    <source>
        <dbReference type="EMBL" id="GLK07062.1"/>
    </source>
</evidence>
<evidence type="ECO:0000313" key="3">
    <source>
        <dbReference type="Proteomes" id="UP001143474"/>
    </source>
</evidence>
<reference evidence="2" key="1">
    <citation type="journal article" date="2014" name="Int. J. Syst. Evol. Microbiol.">
        <title>Complete genome sequence of Corynebacterium casei LMG S-19264T (=DSM 44701T), isolated from a smear-ripened cheese.</title>
        <authorList>
            <consortium name="US DOE Joint Genome Institute (JGI-PGF)"/>
            <person name="Walter F."/>
            <person name="Albersmeier A."/>
            <person name="Kalinowski J."/>
            <person name="Ruckert C."/>
        </authorList>
    </citation>
    <scope>NUCLEOTIDE SEQUENCE</scope>
    <source>
        <strain evidence="2">VKM Ac-2007</strain>
    </source>
</reference>
<evidence type="ECO:0000256" key="1">
    <source>
        <dbReference type="SAM" id="Phobius"/>
    </source>
</evidence>
<organism evidence="2 3">
    <name type="scientific">Streptosporangium carneum</name>
    <dbReference type="NCBI Taxonomy" id="47481"/>
    <lineage>
        <taxon>Bacteria</taxon>
        <taxon>Bacillati</taxon>
        <taxon>Actinomycetota</taxon>
        <taxon>Actinomycetes</taxon>
        <taxon>Streptosporangiales</taxon>
        <taxon>Streptosporangiaceae</taxon>
        <taxon>Streptosporangium</taxon>
    </lineage>
</organism>
<gene>
    <name evidence="2" type="ORF">GCM10017600_04670</name>
</gene>
<comment type="caution">
    <text evidence="2">The sequence shown here is derived from an EMBL/GenBank/DDBJ whole genome shotgun (WGS) entry which is preliminary data.</text>
</comment>
<dbReference type="Proteomes" id="UP001143474">
    <property type="component" value="Unassembled WGS sequence"/>
</dbReference>
<dbReference type="EMBL" id="BSEV01000001">
    <property type="protein sequence ID" value="GLK07062.1"/>
    <property type="molecule type" value="Genomic_DNA"/>
</dbReference>
<sequence length="88" mass="9611">MRTGYNEALAMLGYLLGAVASSVLVEWAHEGGRESLGEVLLMCSLLFEVAFLFGVVRLLFRGVRWGGRVFARRGRTTTPQDPPGSPGR</sequence>
<accession>A0A9W6MAJ3</accession>
<protein>
    <submittedName>
        <fullName evidence="2">Uncharacterized protein</fullName>
    </submittedName>
</protein>
<keyword evidence="1" id="KW-0812">Transmembrane</keyword>
<feature type="transmembrane region" description="Helical" evidence="1">
    <location>
        <begin position="9"/>
        <end position="27"/>
    </location>
</feature>
<keyword evidence="1" id="KW-0472">Membrane</keyword>